<dbReference type="PANTHER" id="PTHR43283">
    <property type="entry name" value="BETA-LACTAMASE-RELATED"/>
    <property type="match status" value="1"/>
</dbReference>
<dbReference type="OrthoDB" id="3325701at2"/>
<feature type="chain" id="PRO_5021967009" evidence="2">
    <location>
        <begin position="25"/>
        <end position="452"/>
    </location>
</feature>
<evidence type="ECO:0000256" key="2">
    <source>
        <dbReference type="SAM" id="SignalP"/>
    </source>
</evidence>
<proteinExistence type="predicted"/>
<evidence type="ECO:0000259" key="3">
    <source>
        <dbReference type="Pfam" id="PF00144"/>
    </source>
</evidence>
<dbReference type="AlphaFoldDB" id="A0A561U8V0"/>
<keyword evidence="2" id="KW-0732">Signal</keyword>
<evidence type="ECO:0000256" key="1">
    <source>
        <dbReference type="SAM" id="MobiDB-lite"/>
    </source>
</evidence>
<gene>
    <name evidence="4" type="ORF">FHU35_12798</name>
</gene>
<dbReference type="Proteomes" id="UP000316184">
    <property type="component" value="Unassembled WGS sequence"/>
</dbReference>
<evidence type="ECO:0000313" key="5">
    <source>
        <dbReference type="Proteomes" id="UP000316184"/>
    </source>
</evidence>
<comment type="caution">
    <text evidence="4">The sequence shown here is derived from an EMBL/GenBank/DDBJ whole genome shotgun (WGS) entry which is preliminary data.</text>
</comment>
<dbReference type="PANTHER" id="PTHR43283:SF7">
    <property type="entry name" value="BETA-LACTAMASE-RELATED DOMAIN-CONTAINING PROTEIN"/>
    <property type="match status" value="1"/>
</dbReference>
<protein>
    <submittedName>
        <fullName evidence="4">CubicO group peptidase (Beta-lactamase class C family)</fullName>
    </submittedName>
</protein>
<keyword evidence="5" id="KW-1185">Reference proteome</keyword>
<dbReference type="InterPro" id="IPR050789">
    <property type="entry name" value="Diverse_Enzym_Activities"/>
</dbReference>
<evidence type="ECO:0000313" key="4">
    <source>
        <dbReference type="EMBL" id="TWF95798.1"/>
    </source>
</evidence>
<dbReference type="Pfam" id="PF00144">
    <property type="entry name" value="Beta-lactamase"/>
    <property type="match status" value="1"/>
</dbReference>
<feature type="domain" description="Beta-lactamase-related" evidence="3">
    <location>
        <begin position="83"/>
        <end position="348"/>
    </location>
</feature>
<dbReference type="EMBL" id="VIWX01000002">
    <property type="protein sequence ID" value="TWF95798.1"/>
    <property type="molecule type" value="Genomic_DNA"/>
</dbReference>
<organism evidence="4 5">
    <name type="scientific">Saccharopolyspora dendranthemae</name>
    <dbReference type="NCBI Taxonomy" id="1181886"/>
    <lineage>
        <taxon>Bacteria</taxon>
        <taxon>Bacillati</taxon>
        <taxon>Actinomycetota</taxon>
        <taxon>Actinomycetes</taxon>
        <taxon>Pseudonocardiales</taxon>
        <taxon>Pseudonocardiaceae</taxon>
        <taxon>Saccharopolyspora</taxon>
    </lineage>
</organism>
<feature type="region of interest" description="Disordered" evidence="1">
    <location>
        <begin position="27"/>
        <end position="49"/>
    </location>
</feature>
<feature type="signal peptide" evidence="2">
    <location>
        <begin position="1"/>
        <end position="24"/>
    </location>
</feature>
<dbReference type="RefSeq" id="WP_145738981.1">
    <property type="nucleotide sequence ID" value="NZ_VIWX01000002.1"/>
</dbReference>
<sequence>MPVRVKRLVVMAAVLAVTAGGATAAAEPGRPGAQCAVPDGAGSATRVDPADVDLDPAAVRDALDYANTHMRTSVQVFRHDCLVGTGALNPVTQDAPVNVWSSTKSVVSLLTGIARDRGQLQLDDPIDRYLPQGAGWGDAAHRAITVRQLLTQTSGIRQAIASEAATTGTDVNIAREALAQPLVREPGSAFEYSQRGVDLLAFVVQRAVGRDLQEFAQEALFAPLGINAHDYFWLRDRSGNTYGYGHLFIPPERFARLGLLMAHDGEWNGTRVVSADYVAQLRQPSATNGCYGFLFWTNAGKPCTSANVPHAQTVDRQMITSAPADLYAMVGAFHQNNFVIPSLGIVVTWTGVLGDTAPNAAGIASSLPADLYHNFFRILLRGVRDQHVPDPGPYQNPPFDFDFNPINYADPRVLLTDLVPHPQCTVLVCDGTVPLRGLTQNGEAILGTVLDR</sequence>
<reference evidence="4 5" key="1">
    <citation type="submission" date="2019-06" db="EMBL/GenBank/DDBJ databases">
        <title>Sequencing the genomes of 1000 actinobacteria strains.</title>
        <authorList>
            <person name="Klenk H.-P."/>
        </authorList>
    </citation>
    <scope>NUCLEOTIDE SEQUENCE [LARGE SCALE GENOMIC DNA]</scope>
    <source>
        <strain evidence="4 5">DSM 46699</strain>
    </source>
</reference>
<name>A0A561U8V0_9PSEU</name>
<dbReference type="InterPro" id="IPR012338">
    <property type="entry name" value="Beta-lactam/transpept-like"/>
</dbReference>
<dbReference type="Gene3D" id="3.40.710.10">
    <property type="entry name" value="DD-peptidase/beta-lactamase superfamily"/>
    <property type="match status" value="1"/>
</dbReference>
<dbReference type="InterPro" id="IPR001466">
    <property type="entry name" value="Beta-lactam-related"/>
</dbReference>
<dbReference type="SUPFAM" id="SSF56601">
    <property type="entry name" value="beta-lactamase/transpeptidase-like"/>
    <property type="match status" value="1"/>
</dbReference>
<accession>A0A561U8V0</accession>